<evidence type="ECO:0000313" key="1">
    <source>
        <dbReference type="Proteomes" id="UP000887577"/>
    </source>
</evidence>
<dbReference type="WBParaSite" id="PSU_v2.g21572.t1">
    <property type="protein sequence ID" value="PSU_v2.g21572.t1"/>
    <property type="gene ID" value="PSU_v2.g21572"/>
</dbReference>
<accession>A0A914YPL3</accession>
<evidence type="ECO:0000313" key="2">
    <source>
        <dbReference type="WBParaSite" id="PSU_v2.g21572.t1"/>
    </source>
</evidence>
<organism evidence="1 2">
    <name type="scientific">Panagrolaimus superbus</name>
    <dbReference type="NCBI Taxonomy" id="310955"/>
    <lineage>
        <taxon>Eukaryota</taxon>
        <taxon>Metazoa</taxon>
        <taxon>Ecdysozoa</taxon>
        <taxon>Nematoda</taxon>
        <taxon>Chromadorea</taxon>
        <taxon>Rhabditida</taxon>
        <taxon>Tylenchina</taxon>
        <taxon>Panagrolaimomorpha</taxon>
        <taxon>Panagrolaimoidea</taxon>
        <taxon>Panagrolaimidae</taxon>
        <taxon>Panagrolaimus</taxon>
    </lineage>
</organism>
<reference evidence="2" key="1">
    <citation type="submission" date="2022-11" db="UniProtKB">
        <authorList>
            <consortium name="WormBaseParasite"/>
        </authorList>
    </citation>
    <scope>IDENTIFICATION</scope>
</reference>
<name>A0A914YPL3_9BILA</name>
<keyword evidence="1" id="KW-1185">Reference proteome</keyword>
<dbReference type="AlphaFoldDB" id="A0A914YPL3"/>
<proteinExistence type="predicted"/>
<dbReference type="Proteomes" id="UP000887577">
    <property type="component" value="Unplaced"/>
</dbReference>
<protein>
    <submittedName>
        <fullName evidence="2">Uncharacterized protein</fullName>
    </submittedName>
</protein>
<sequence length="152" mass="17299">MFPISDTEIHAVLARDRYINFTGWALKKDGYIYGHDYLTGAGAEEIPHGFLKEMILQLNSVSEDGKLDARVILTSQEKTGIRELFLRFQLFTDGVKVKTISLFQNGTQTPENESECLEYKYNGDYFPIDGLLIQLDCKTTNVKKILVKCIPK</sequence>